<evidence type="ECO:0000313" key="5">
    <source>
        <dbReference type="EMBL" id="QMW92116.1"/>
    </source>
</evidence>
<name>A0AAP9RH85_CLOBU</name>
<dbReference type="PANTHER" id="PTHR30244:SF34">
    <property type="entry name" value="DTDP-4-AMINO-4,6-DIDEOXYGALACTOSE TRANSAMINASE"/>
    <property type="match status" value="1"/>
</dbReference>
<dbReference type="SUPFAM" id="SSF53383">
    <property type="entry name" value="PLP-dependent transferases"/>
    <property type="match status" value="1"/>
</dbReference>
<organism evidence="5 6">
    <name type="scientific">Clostridium butyricum</name>
    <dbReference type="NCBI Taxonomy" id="1492"/>
    <lineage>
        <taxon>Bacteria</taxon>
        <taxon>Bacillati</taxon>
        <taxon>Bacillota</taxon>
        <taxon>Clostridia</taxon>
        <taxon>Eubacteriales</taxon>
        <taxon>Clostridiaceae</taxon>
        <taxon>Clostridium</taxon>
    </lineage>
</organism>
<dbReference type="RefSeq" id="WP_035762245.1">
    <property type="nucleotide sequence ID" value="NZ_AP019716.1"/>
</dbReference>
<dbReference type="Pfam" id="PF01041">
    <property type="entry name" value="DegT_DnrJ_EryC1"/>
    <property type="match status" value="1"/>
</dbReference>
<proteinExistence type="inferred from homology"/>
<evidence type="ECO:0000256" key="3">
    <source>
        <dbReference type="ARBA" id="ARBA00037999"/>
    </source>
</evidence>
<sequence>MECGIVNNKRNEILELSKSYFYETMQNKEIIPGVNYIPPSGKILDEEDLANIIDASLDMWITSGRYGEEFEREFPKYLNSKYCALVNSGSSANLVALTALTSHKLGDKRLKPGDEVITVAAGFPTTIAPIIQNKLIPVFIDIDLETYDFKEDMLEKAISEKTKAIFMAHTLGNSFNLDKVMEIAEKYNLLVIEDNCDALGAKYRGRLTGTFGHISTYSFYPAHHITMGEGGAVVTSDPQLFNIIKSIRDWGRDCVCPPGKDNICNNRFNQKHGHLPDGYDHKYVYSHLGYNLKVSDMQAAIGVSQLKKLPEFIQKRKENFNKLYEGLEGLQEYLILPKETKNSEASWFGFTITVKESSKFDRNSLVKYLEDNKIGTRLLFAGNILKQPVFTNNDYEYRIVGDLTNTDIVMKNTFWIGVWPGITDECIGYIINKFNEYFDKIKE</sequence>
<dbReference type="GO" id="GO:0000271">
    <property type="term" value="P:polysaccharide biosynthetic process"/>
    <property type="evidence" value="ECO:0007669"/>
    <property type="project" value="TreeGrafter"/>
</dbReference>
<comment type="cofactor">
    <cofactor evidence="1">
        <name>pyridoxal 5'-phosphate</name>
        <dbReference type="ChEBI" id="CHEBI:597326"/>
    </cofactor>
</comment>
<comment type="similarity">
    <text evidence="3 4">Belongs to the DegT/DnrJ/EryC1 family.</text>
</comment>
<dbReference type="InterPro" id="IPR015424">
    <property type="entry name" value="PyrdxlP-dep_Trfase"/>
</dbReference>
<dbReference type="InterPro" id="IPR000653">
    <property type="entry name" value="DegT/StrS_aminotransferase"/>
</dbReference>
<dbReference type="Gene3D" id="3.40.640.10">
    <property type="entry name" value="Type I PLP-dependent aspartate aminotransferase-like (Major domain)"/>
    <property type="match status" value="1"/>
</dbReference>
<dbReference type="GO" id="GO:0030170">
    <property type="term" value="F:pyridoxal phosphate binding"/>
    <property type="evidence" value="ECO:0007669"/>
    <property type="project" value="TreeGrafter"/>
</dbReference>
<dbReference type="FunFam" id="3.40.640.10:FF:000079">
    <property type="entry name" value="LPS biosynthesis protein"/>
    <property type="match status" value="1"/>
</dbReference>
<evidence type="ECO:0000256" key="1">
    <source>
        <dbReference type="ARBA" id="ARBA00001933"/>
    </source>
</evidence>
<protein>
    <submittedName>
        <fullName evidence="5">Lipopolysaccharide biosynthesis protein RfbH</fullName>
    </submittedName>
</protein>
<dbReference type="InterPro" id="IPR015421">
    <property type="entry name" value="PyrdxlP-dep_Trfase_major"/>
</dbReference>
<evidence type="ECO:0000256" key="4">
    <source>
        <dbReference type="RuleBase" id="RU004508"/>
    </source>
</evidence>
<dbReference type="GO" id="GO:0008483">
    <property type="term" value="F:transaminase activity"/>
    <property type="evidence" value="ECO:0007669"/>
    <property type="project" value="TreeGrafter"/>
</dbReference>
<evidence type="ECO:0000313" key="6">
    <source>
        <dbReference type="Proteomes" id="UP000515243"/>
    </source>
</evidence>
<dbReference type="InterPro" id="IPR015422">
    <property type="entry name" value="PyrdxlP-dep_Trfase_small"/>
</dbReference>
<gene>
    <name evidence="5" type="primary">rfbH</name>
    <name evidence="5" type="ORF">FF104_14355</name>
</gene>
<keyword evidence="2 4" id="KW-0663">Pyridoxal phosphate</keyword>
<dbReference type="NCBIfam" id="NF011936">
    <property type="entry name" value="PRK15407.1"/>
    <property type="match status" value="1"/>
</dbReference>
<reference evidence="5 6" key="1">
    <citation type="submission" date="2019-05" db="EMBL/GenBank/DDBJ databases">
        <authorList>
            <person name="Schori C."/>
            <person name="Ahrens C."/>
        </authorList>
    </citation>
    <scope>NUCLEOTIDE SEQUENCE [LARGE SCALE GENOMIC DNA]</scope>
    <source>
        <strain evidence="5 6">DSM 10702</strain>
    </source>
</reference>
<dbReference type="CDD" id="cd00616">
    <property type="entry name" value="AHBA_syn"/>
    <property type="match status" value="1"/>
</dbReference>
<dbReference type="EMBL" id="CP040626">
    <property type="protein sequence ID" value="QMW92116.1"/>
    <property type="molecule type" value="Genomic_DNA"/>
</dbReference>
<dbReference type="Gene3D" id="3.90.1150.10">
    <property type="entry name" value="Aspartate Aminotransferase, domain 1"/>
    <property type="match status" value="1"/>
</dbReference>
<dbReference type="PIRSF" id="PIRSF000390">
    <property type="entry name" value="PLP_StrS"/>
    <property type="match status" value="1"/>
</dbReference>
<evidence type="ECO:0000256" key="2">
    <source>
        <dbReference type="ARBA" id="ARBA00022898"/>
    </source>
</evidence>
<dbReference type="Proteomes" id="UP000515243">
    <property type="component" value="Chromosome 1"/>
</dbReference>
<accession>A0AAP9RH85</accession>
<dbReference type="AlphaFoldDB" id="A0AAP9RH85"/>
<dbReference type="PANTHER" id="PTHR30244">
    <property type="entry name" value="TRANSAMINASE"/>
    <property type="match status" value="1"/>
</dbReference>
<dbReference type="GeneID" id="92945378"/>